<keyword evidence="1" id="KW-0479">Metal-binding</keyword>
<evidence type="ECO:0000313" key="3">
    <source>
        <dbReference type="Proteomes" id="UP000759537"/>
    </source>
</evidence>
<dbReference type="Gene3D" id="3.50.30.40">
    <property type="entry name" value="Ribonuclease E inhibitor RraA/RraA-like"/>
    <property type="match status" value="1"/>
</dbReference>
<keyword evidence="1" id="KW-0460">Magnesium</keyword>
<keyword evidence="3" id="KW-1185">Reference proteome</keyword>
<feature type="binding site" evidence="1">
    <location>
        <begin position="100"/>
        <end position="103"/>
    </location>
    <ligand>
        <name>substrate</name>
    </ligand>
</feature>
<dbReference type="Pfam" id="PF03737">
    <property type="entry name" value="RraA-like"/>
    <property type="match status" value="1"/>
</dbReference>
<feature type="binding site" evidence="1">
    <location>
        <position position="123"/>
    </location>
    <ligand>
        <name>substrate</name>
    </ligand>
</feature>
<feature type="binding site" evidence="1">
    <location>
        <position position="122"/>
    </location>
    <ligand>
        <name>substrate</name>
    </ligand>
</feature>
<dbReference type="PANTHER" id="PTHR33254:SF4">
    <property type="entry name" value="4-HYDROXY-4-METHYL-2-OXOGLUTARATE ALDOLASE 3-RELATED"/>
    <property type="match status" value="1"/>
</dbReference>
<sequence>MYLTLAQSDFSTTEISDALIKLGVSYGGHIPDIHRISPHSRSESGAQGVRLCGPAYTVRIVLASDRVAPKLQQGHFVDLAPEGSVAFVSAPPGAQNAVWGGLMTAGAQARGVLGAVVSGRVRDVAEHQAAGFSVFARGTSTVGQAPFTRAAEVQVPVAVNVDSLQHGGLPAVTVNPGDFLVADDNGVVCVPKQLEKEVLRLASDGREVDARCLRDIQSGIGVAESFRRHRGKL</sequence>
<protein>
    <submittedName>
        <fullName evidence="2">RraA-like protein</fullName>
    </submittedName>
</protein>
<dbReference type="AlphaFoldDB" id="A0A9P5TAM1"/>
<dbReference type="InterPro" id="IPR005493">
    <property type="entry name" value="RraA/RraA-like"/>
</dbReference>
<proteinExistence type="predicted"/>
<reference evidence="2" key="2">
    <citation type="journal article" date="2020" name="Nat. Commun.">
        <title>Large-scale genome sequencing of mycorrhizal fungi provides insights into the early evolution of symbiotic traits.</title>
        <authorList>
            <person name="Miyauchi S."/>
            <person name="Kiss E."/>
            <person name="Kuo A."/>
            <person name="Drula E."/>
            <person name="Kohler A."/>
            <person name="Sanchez-Garcia M."/>
            <person name="Morin E."/>
            <person name="Andreopoulos B."/>
            <person name="Barry K.W."/>
            <person name="Bonito G."/>
            <person name="Buee M."/>
            <person name="Carver A."/>
            <person name="Chen C."/>
            <person name="Cichocki N."/>
            <person name="Clum A."/>
            <person name="Culley D."/>
            <person name="Crous P.W."/>
            <person name="Fauchery L."/>
            <person name="Girlanda M."/>
            <person name="Hayes R.D."/>
            <person name="Keri Z."/>
            <person name="LaButti K."/>
            <person name="Lipzen A."/>
            <person name="Lombard V."/>
            <person name="Magnuson J."/>
            <person name="Maillard F."/>
            <person name="Murat C."/>
            <person name="Nolan M."/>
            <person name="Ohm R.A."/>
            <person name="Pangilinan J."/>
            <person name="Pereira M.F."/>
            <person name="Perotto S."/>
            <person name="Peter M."/>
            <person name="Pfister S."/>
            <person name="Riley R."/>
            <person name="Sitrit Y."/>
            <person name="Stielow J.B."/>
            <person name="Szollosi G."/>
            <person name="Zifcakova L."/>
            <person name="Stursova M."/>
            <person name="Spatafora J.W."/>
            <person name="Tedersoo L."/>
            <person name="Vaario L.M."/>
            <person name="Yamada A."/>
            <person name="Yan M."/>
            <person name="Wang P."/>
            <person name="Xu J."/>
            <person name="Bruns T."/>
            <person name="Baldrian P."/>
            <person name="Vilgalys R."/>
            <person name="Dunand C."/>
            <person name="Henrissat B."/>
            <person name="Grigoriev I.V."/>
            <person name="Hibbett D."/>
            <person name="Nagy L.G."/>
            <person name="Martin F.M."/>
        </authorList>
    </citation>
    <scope>NUCLEOTIDE SEQUENCE</scope>
    <source>
        <strain evidence="2">Prilba</strain>
    </source>
</reference>
<dbReference type="EMBL" id="WHVB01000005">
    <property type="protein sequence ID" value="KAF8482541.1"/>
    <property type="molecule type" value="Genomic_DNA"/>
</dbReference>
<comment type="cofactor">
    <cofactor evidence="1">
        <name>Mg(2+)</name>
        <dbReference type="ChEBI" id="CHEBI:18420"/>
    </cofactor>
</comment>
<comment type="caution">
    <text evidence="2">The sequence shown here is derived from an EMBL/GenBank/DDBJ whole genome shotgun (WGS) entry which is preliminary data.</text>
</comment>
<evidence type="ECO:0000256" key="1">
    <source>
        <dbReference type="PIRSR" id="PIRSR605493-1"/>
    </source>
</evidence>
<accession>A0A9P5TAM1</accession>
<name>A0A9P5TAM1_9AGAM</name>
<dbReference type="SUPFAM" id="SSF89562">
    <property type="entry name" value="RraA-like"/>
    <property type="match status" value="1"/>
</dbReference>
<dbReference type="Proteomes" id="UP000759537">
    <property type="component" value="Unassembled WGS sequence"/>
</dbReference>
<dbReference type="GO" id="GO:0046872">
    <property type="term" value="F:metal ion binding"/>
    <property type="evidence" value="ECO:0007669"/>
    <property type="project" value="UniProtKB-KW"/>
</dbReference>
<reference evidence="2" key="1">
    <citation type="submission" date="2019-10" db="EMBL/GenBank/DDBJ databases">
        <authorList>
            <consortium name="DOE Joint Genome Institute"/>
            <person name="Kuo A."/>
            <person name="Miyauchi S."/>
            <person name="Kiss E."/>
            <person name="Drula E."/>
            <person name="Kohler A."/>
            <person name="Sanchez-Garcia M."/>
            <person name="Andreopoulos B."/>
            <person name="Barry K.W."/>
            <person name="Bonito G."/>
            <person name="Buee M."/>
            <person name="Carver A."/>
            <person name="Chen C."/>
            <person name="Cichocki N."/>
            <person name="Clum A."/>
            <person name="Culley D."/>
            <person name="Crous P.W."/>
            <person name="Fauchery L."/>
            <person name="Girlanda M."/>
            <person name="Hayes R."/>
            <person name="Keri Z."/>
            <person name="LaButti K."/>
            <person name="Lipzen A."/>
            <person name="Lombard V."/>
            <person name="Magnuson J."/>
            <person name="Maillard F."/>
            <person name="Morin E."/>
            <person name="Murat C."/>
            <person name="Nolan M."/>
            <person name="Ohm R."/>
            <person name="Pangilinan J."/>
            <person name="Pereira M."/>
            <person name="Perotto S."/>
            <person name="Peter M."/>
            <person name="Riley R."/>
            <person name="Sitrit Y."/>
            <person name="Stielow B."/>
            <person name="Szollosi G."/>
            <person name="Zifcakova L."/>
            <person name="Stursova M."/>
            <person name="Spatafora J.W."/>
            <person name="Tedersoo L."/>
            <person name="Vaario L.-M."/>
            <person name="Yamada A."/>
            <person name="Yan M."/>
            <person name="Wang P."/>
            <person name="Xu J."/>
            <person name="Bruns T."/>
            <person name="Baldrian P."/>
            <person name="Vilgalys R."/>
            <person name="Henrissat B."/>
            <person name="Grigoriev I.V."/>
            <person name="Hibbett D."/>
            <person name="Nagy L.G."/>
            <person name="Martin F.M."/>
        </authorList>
    </citation>
    <scope>NUCLEOTIDE SEQUENCE</scope>
    <source>
        <strain evidence="2">Prilba</strain>
    </source>
</reference>
<dbReference type="GO" id="GO:0008948">
    <property type="term" value="F:oxaloacetate decarboxylase activity"/>
    <property type="evidence" value="ECO:0007669"/>
    <property type="project" value="TreeGrafter"/>
</dbReference>
<evidence type="ECO:0000313" key="2">
    <source>
        <dbReference type="EMBL" id="KAF8482541.1"/>
    </source>
</evidence>
<dbReference type="OrthoDB" id="1476984at2759"/>
<dbReference type="PANTHER" id="PTHR33254">
    <property type="entry name" value="4-HYDROXY-4-METHYL-2-OXOGLUTARATE ALDOLASE 3-RELATED"/>
    <property type="match status" value="1"/>
</dbReference>
<dbReference type="InterPro" id="IPR036704">
    <property type="entry name" value="RraA/RraA-like_sf"/>
</dbReference>
<organism evidence="2 3">
    <name type="scientific">Russula ochroleuca</name>
    <dbReference type="NCBI Taxonomy" id="152965"/>
    <lineage>
        <taxon>Eukaryota</taxon>
        <taxon>Fungi</taxon>
        <taxon>Dikarya</taxon>
        <taxon>Basidiomycota</taxon>
        <taxon>Agaricomycotina</taxon>
        <taxon>Agaricomycetes</taxon>
        <taxon>Russulales</taxon>
        <taxon>Russulaceae</taxon>
        <taxon>Russula</taxon>
    </lineage>
</organism>
<dbReference type="CDD" id="cd16841">
    <property type="entry name" value="RraA_family"/>
    <property type="match status" value="1"/>
</dbReference>
<dbReference type="GO" id="GO:0047443">
    <property type="term" value="F:4-hydroxy-4-methyl-2-oxoglutarate aldolase activity"/>
    <property type="evidence" value="ECO:0007669"/>
    <property type="project" value="TreeGrafter"/>
</dbReference>
<gene>
    <name evidence="2" type="ORF">DFH94DRAFT_792653</name>
</gene>